<dbReference type="GO" id="GO:0043720">
    <property type="term" value="F:3-keto-5-aminohexanoate cleavage activity"/>
    <property type="evidence" value="ECO:0007669"/>
    <property type="project" value="InterPro"/>
</dbReference>
<dbReference type="GO" id="GO:0046872">
    <property type="term" value="F:metal ion binding"/>
    <property type="evidence" value="ECO:0007669"/>
    <property type="project" value="UniProtKB-KW"/>
</dbReference>
<evidence type="ECO:0000256" key="4">
    <source>
        <dbReference type="ARBA" id="ARBA00022833"/>
    </source>
</evidence>
<dbReference type="Gene3D" id="3.20.20.70">
    <property type="entry name" value="Aldolase class I"/>
    <property type="match status" value="1"/>
</dbReference>
<dbReference type="PANTHER" id="PTHR37418">
    <property type="entry name" value="3-KETO-5-AMINOHEXANOATE CLEAVAGE ENZYME-RELATED"/>
    <property type="match status" value="1"/>
</dbReference>
<keyword evidence="4" id="KW-0862">Zinc</keyword>
<evidence type="ECO:0000313" key="5">
    <source>
        <dbReference type="EMBL" id="MDF0603943.1"/>
    </source>
</evidence>
<keyword evidence="2" id="KW-0808">Transferase</keyword>
<dbReference type="Proteomes" id="UP001220964">
    <property type="component" value="Unassembled WGS sequence"/>
</dbReference>
<evidence type="ECO:0000256" key="1">
    <source>
        <dbReference type="ARBA" id="ARBA00001947"/>
    </source>
</evidence>
<dbReference type="PANTHER" id="PTHR37418:SF2">
    <property type="entry name" value="3-KETO-5-AMINOHEXANOATE CLEAVAGE ENZYME"/>
    <property type="match status" value="1"/>
</dbReference>
<comment type="caution">
    <text evidence="5">The sequence shown here is derived from an EMBL/GenBank/DDBJ whole genome shotgun (WGS) entry which is preliminary data.</text>
</comment>
<proteinExistence type="predicted"/>
<accession>A0AAE3NUR8</accession>
<dbReference type="InterPro" id="IPR008567">
    <property type="entry name" value="BKACE"/>
</dbReference>
<dbReference type="RefSeq" id="WP_275570051.1">
    <property type="nucleotide sequence ID" value="NZ_JARGYC010000187.1"/>
</dbReference>
<sequence length="284" mass="30131">MKKHMSELCIMLAPNGARRTKADHPAIPVSADELAETAVACRAAGAGGIHLHVRDNQLVHSLDADTYRSAIGAIQSACPDIAIQTTTEAAGLFDVDQQIAAVRALRPACLSFSLAELLRDGEDKAEAFLAWAAETGIGIQFILYDAEQIATMRRMLDAGTLHVPDRPRLIVVAGRYSATQDSSAAEFDALHNALVATDLHREAIWMTCAFGRGEMACLDRTIELGGHARVGFENAFADADGKLARDNAERVRLVAALAAKHGRPLADAAGSATVLGRLSDAAIV</sequence>
<evidence type="ECO:0000313" key="6">
    <source>
        <dbReference type="Proteomes" id="UP001220964"/>
    </source>
</evidence>
<comment type="cofactor">
    <cofactor evidence="1">
        <name>Zn(2+)</name>
        <dbReference type="ChEBI" id="CHEBI:29105"/>
    </cofactor>
</comment>
<keyword evidence="6" id="KW-1185">Reference proteome</keyword>
<dbReference type="EMBL" id="JARGYC010000187">
    <property type="protein sequence ID" value="MDF0603943.1"/>
    <property type="molecule type" value="Genomic_DNA"/>
</dbReference>
<dbReference type="AlphaFoldDB" id="A0AAE3NUR8"/>
<dbReference type="InterPro" id="IPR013785">
    <property type="entry name" value="Aldolase_TIM"/>
</dbReference>
<keyword evidence="3" id="KW-0479">Metal-binding</keyword>
<evidence type="ECO:0000256" key="2">
    <source>
        <dbReference type="ARBA" id="ARBA00022679"/>
    </source>
</evidence>
<dbReference type="Pfam" id="PF05853">
    <property type="entry name" value="BKACE"/>
    <property type="match status" value="1"/>
</dbReference>
<gene>
    <name evidence="5" type="ORF">P1J78_24850</name>
</gene>
<protein>
    <submittedName>
        <fullName evidence="5">3-keto-5-aminohexanoate cleavage protein</fullName>
    </submittedName>
</protein>
<reference evidence="5" key="1">
    <citation type="submission" date="2023-03" db="EMBL/GenBank/DDBJ databases">
        <title>Multiphase analysis and comparison of six strains from genera Psychromarinibacter, Lutimaribacter, and Maritimibacter, including a novel species: Psychromarinibacter sediminicola sp. nov.</title>
        <authorList>
            <person name="Wang Y.-H."/>
            <person name="Ye M.-Q."/>
            <person name="Du Z.-J."/>
        </authorList>
    </citation>
    <scope>NUCLEOTIDE SEQUENCE</scope>
    <source>
        <strain evidence="5">C21-152</strain>
    </source>
</reference>
<organism evidence="5 6">
    <name type="scientific">Psychromarinibacter sediminicola</name>
    <dbReference type="NCBI Taxonomy" id="3033385"/>
    <lineage>
        <taxon>Bacteria</taxon>
        <taxon>Pseudomonadati</taxon>
        <taxon>Pseudomonadota</taxon>
        <taxon>Alphaproteobacteria</taxon>
        <taxon>Rhodobacterales</taxon>
        <taxon>Paracoccaceae</taxon>
        <taxon>Psychromarinibacter</taxon>
    </lineage>
</organism>
<name>A0AAE3NUR8_9RHOB</name>
<evidence type="ECO:0000256" key="3">
    <source>
        <dbReference type="ARBA" id="ARBA00022723"/>
    </source>
</evidence>